<comment type="caution">
    <text evidence="1">The sequence shown here is derived from an EMBL/GenBank/DDBJ whole genome shotgun (WGS) entry which is preliminary data.</text>
</comment>
<name>A0ABW1I3D0_9PSEU</name>
<organism evidence="1 2">
    <name type="scientific">Pseudonocardia lutea</name>
    <dbReference type="NCBI Taxonomy" id="2172015"/>
    <lineage>
        <taxon>Bacteria</taxon>
        <taxon>Bacillati</taxon>
        <taxon>Actinomycetota</taxon>
        <taxon>Actinomycetes</taxon>
        <taxon>Pseudonocardiales</taxon>
        <taxon>Pseudonocardiaceae</taxon>
        <taxon>Pseudonocardia</taxon>
    </lineage>
</organism>
<keyword evidence="2" id="KW-1185">Reference proteome</keyword>
<protein>
    <submittedName>
        <fullName evidence="1">Uncharacterized protein</fullName>
    </submittedName>
</protein>
<dbReference type="EMBL" id="JBHSQK010000011">
    <property type="protein sequence ID" value="MFC5947920.1"/>
    <property type="molecule type" value="Genomic_DNA"/>
</dbReference>
<accession>A0ABW1I3D0</accession>
<reference evidence="2" key="1">
    <citation type="journal article" date="2019" name="Int. J. Syst. Evol. Microbiol.">
        <title>The Global Catalogue of Microorganisms (GCM) 10K type strain sequencing project: providing services to taxonomists for standard genome sequencing and annotation.</title>
        <authorList>
            <consortium name="The Broad Institute Genomics Platform"/>
            <consortium name="The Broad Institute Genome Sequencing Center for Infectious Disease"/>
            <person name="Wu L."/>
            <person name="Ma J."/>
        </authorList>
    </citation>
    <scope>NUCLEOTIDE SEQUENCE [LARGE SCALE GENOMIC DNA]</scope>
    <source>
        <strain evidence="2">CGMCC 4.7397</strain>
    </source>
</reference>
<proteinExistence type="predicted"/>
<gene>
    <name evidence="1" type="ORF">ACFQH9_06500</name>
</gene>
<sequence length="383" mass="40452">MRLVDAGTVCELLDATGSGATITSLAGVIATIRRLGSEDAALTEGDLDAAETLLGSKAGRGLAAALSRDLPTSGPGERLSTFDTARIGDAAGLRVDLEDGQRRLRSVAAWEALAGDRLVPTPAGVDDHLVVTERRMHFGAAVERPDVTTADEPAEIAVVFVRVDTAQVGQGNIQHVSYQYRVQPKVELGDLLRNAAVREALSECALHPEDETLRAAAIDALLAVEPGQEADFAPHLAAEAGGRHQEGTVPTEFGVVVLHDCRNVQVGNDNRQYATVAGTITPTVEVAELFRNAPQLAEAIVDVSCRVGRPATDLSTALRSAVRGDAQEAAHLSSLENMYPSGPLRVEDRSLVTAGRYGRRISRIDLTPSLPGRMVEVISKAVG</sequence>
<dbReference type="Proteomes" id="UP001596119">
    <property type="component" value="Unassembled WGS sequence"/>
</dbReference>
<evidence type="ECO:0000313" key="1">
    <source>
        <dbReference type="EMBL" id="MFC5947920.1"/>
    </source>
</evidence>
<evidence type="ECO:0000313" key="2">
    <source>
        <dbReference type="Proteomes" id="UP001596119"/>
    </source>
</evidence>
<dbReference type="RefSeq" id="WP_379564983.1">
    <property type="nucleotide sequence ID" value="NZ_JBHSQK010000011.1"/>
</dbReference>